<evidence type="ECO:0000313" key="1">
    <source>
        <dbReference type="EMBL" id="KTR44907.1"/>
    </source>
</evidence>
<reference evidence="1 2" key="1">
    <citation type="journal article" date="2016" name="Front. Microbiol.">
        <title>Genomic Resource of Rice Seed Associated Bacteria.</title>
        <authorList>
            <person name="Midha S."/>
            <person name="Bansal K."/>
            <person name="Sharma S."/>
            <person name="Kumar N."/>
            <person name="Patil P.P."/>
            <person name="Chaudhry V."/>
            <person name="Patil P.B."/>
        </authorList>
    </citation>
    <scope>NUCLEOTIDE SEQUENCE [LARGE SCALE GENOMIC DNA]</scope>
    <source>
        <strain evidence="1 2">NS359</strain>
    </source>
</reference>
<name>A0A147DLQ0_9MICO</name>
<organism evidence="1 2">
    <name type="scientific">Curtobacterium oceanosedimentum</name>
    <dbReference type="NCBI Taxonomy" id="465820"/>
    <lineage>
        <taxon>Bacteria</taxon>
        <taxon>Bacillati</taxon>
        <taxon>Actinomycetota</taxon>
        <taxon>Actinomycetes</taxon>
        <taxon>Micrococcales</taxon>
        <taxon>Microbacteriaceae</taxon>
        <taxon>Curtobacterium</taxon>
    </lineage>
</organism>
<evidence type="ECO:0000313" key="2">
    <source>
        <dbReference type="Proteomes" id="UP000072763"/>
    </source>
</evidence>
<gene>
    <name evidence="1" type="ORF">NS359_16000</name>
</gene>
<protein>
    <submittedName>
        <fullName evidence="1">Uncharacterized protein</fullName>
    </submittedName>
</protein>
<comment type="caution">
    <text evidence="1">The sequence shown here is derived from an EMBL/GenBank/DDBJ whole genome shotgun (WGS) entry which is preliminary data.</text>
</comment>
<accession>A0A147DLQ0</accession>
<sequence length="407" mass="43482">MGDPALVPRSDATVICGEPTLPWPDVRWDRLAIVGGLVLEVPDGWTAVARSGAVELRRVGSTITLRPVDALAADPAGEHAAGAVVDPDTLLVEDAPDRLVVVGSTGTVRDVRYAEVGSSAVRITSWGPVDEWPAVVQVVEGVLRSRWSTPSGHRSAADLERDRGIGHGAGAAGARAAAPGRDRAAGLLTVRGPKGLFEHLVQVEDRGVVPGRLRRSEVGTAARAAGLTGRFGALTAAGAALLRPAHGPDDLLVVECRTRDVVTRRWRAWLRDGDALVVEDGDGGSAMGVLPDGQLVRELLAWLDVDPTWAVAGAEPVSVPLARLDDREGPCPSNVRWMQAAWRVRDWQTVRGWGERRQYGVLSIVVPGIGVFDREVDGDRLTMRPSSPAELARDVVRFLTAERRDQP</sequence>
<dbReference type="PATRIC" id="fig|465820.4.peg.662"/>
<dbReference type="AlphaFoldDB" id="A0A147DLQ0"/>
<dbReference type="EMBL" id="LDRC01000142">
    <property type="protein sequence ID" value="KTR44907.1"/>
    <property type="molecule type" value="Genomic_DNA"/>
</dbReference>
<dbReference type="Proteomes" id="UP000072763">
    <property type="component" value="Unassembled WGS sequence"/>
</dbReference>
<proteinExistence type="predicted"/>